<dbReference type="PROSITE" id="PS50879">
    <property type="entry name" value="RNASE_H_1"/>
    <property type="match status" value="1"/>
</dbReference>
<dbReference type="InterPro" id="IPR002156">
    <property type="entry name" value="RNaseH_domain"/>
</dbReference>
<keyword evidence="3" id="KW-0812">Transmembrane</keyword>
<dbReference type="Pfam" id="PF00075">
    <property type="entry name" value="RNase_H"/>
    <property type="match status" value="1"/>
</dbReference>
<dbReference type="CDD" id="cd09276">
    <property type="entry name" value="Rnase_HI_RT_non_LTR"/>
    <property type="match status" value="1"/>
</dbReference>
<dbReference type="GO" id="GO:0003676">
    <property type="term" value="F:nucleic acid binding"/>
    <property type="evidence" value="ECO:0007669"/>
    <property type="project" value="InterPro"/>
</dbReference>
<feature type="compositionally biased region" description="Basic and acidic residues" evidence="2">
    <location>
        <begin position="150"/>
        <end position="168"/>
    </location>
</feature>
<gene>
    <name evidence="5" type="ORF">PISL3812_09761</name>
</gene>
<name>A0A0U1MCM0_TALIS</name>
<dbReference type="OrthoDB" id="4226558at2759"/>
<comment type="similarity">
    <text evidence="1">Belongs to the RNase H family.</text>
</comment>
<dbReference type="GO" id="GO:0004523">
    <property type="term" value="F:RNA-DNA hybrid ribonuclease activity"/>
    <property type="evidence" value="ECO:0007669"/>
    <property type="project" value="InterPro"/>
</dbReference>
<dbReference type="PANTHER" id="PTHR10642:SF25">
    <property type="entry name" value="RNASE H TYPE-1 DOMAIN-CONTAINING PROTEIN"/>
    <property type="match status" value="1"/>
</dbReference>
<dbReference type="GO" id="GO:0043137">
    <property type="term" value="P:DNA replication, removal of RNA primer"/>
    <property type="evidence" value="ECO:0007669"/>
    <property type="project" value="TreeGrafter"/>
</dbReference>
<evidence type="ECO:0000256" key="3">
    <source>
        <dbReference type="SAM" id="Phobius"/>
    </source>
</evidence>
<organism evidence="5 6">
    <name type="scientific">Talaromyces islandicus</name>
    <name type="common">Penicillium islandicum</name>
    <dbReference type="NCBI Taxonomy" id="28573"/>
    <lineage>
        <taxon>Eukaryota</taxon>
        <taxon>Fungi</taxon>
        <taxon>Dikarya</taxon>
        <taxon>Ascomycota</taxon>
        <taxon>Pezizomycotina</taxon>
        <taxon>Eurotiomycetes</taxon>
        <taxon>Eurotiomycetidae</taxon>
        <taxon>Eurotiales</taxon>
        <taxon>Trichocomaceae</taxon>
        <taxon>Talaromyces</taxon>
        <taxon>Talaromyces sect. Islandici</taxon>
    </lineage>
</organism>
<dbReference type="InterPro" id="IPR036397">
    <property type="entry name" value="RNaseH_sf"/>
</dbReference>
<evidence type="ECO:0000256" key="2">
    <source>
        <dbReference type="SAM" id="MobiDB-lite"/>
    </source>
</evidence>
<reference evidence="5 6" key="1">
    <citation type="submission" date="2015-04" db="EMBL/GenBank/DDBJ databases">
        <authorList>
            <person name="Syromyatnikov M.Y."/>
            <person name="Popov V.N."/>
        </authorList>
    </citation>
    <scope>NUCLEOTIDE SEQUENCE [LARGE SCALE GENOMIC DNA]</scope>
    <source>
        <strain evidence="5">WF-38-12</strain>
    </source>
</reference>
<keyword evidence="3" id="KW-0472">Membrane</keyword>
<keyword evidence="6" id="KW-1185">Reference proteome</keyword>
<dbReference type="EMBL" id="CVMT01000014">
    <property type="protein sequence ID" value="CRG92696.1"/>
    <property type="molecule type" value="Genomic_DNA"/>
</dbReference>
<keyword evidence="3" id="KW-1133">Transmembrane helix</keyword>
<dbReference type="Gene3D" id="3.30.420.10">
    <property type="entry name" value="Ribonuclease H-like superfamily/Ribonuclease H"/>
    <property type="match status" value="1"/>
</dbReference>
<evidence type="ECO:0000313" key="6">
    <source>
        <dbReference type="Proteomes" id="UP000054383"/>
    </source>
</evidence>
<feature type="domain" description="RNase H type-1" evidence="4">
    <location>
        <begin position="24"/>
        <end position="160"/>
    </location>
</feature>
<feature type="region of interest" description="Disordered" evidence="2">
    <location>
        <begin position="150"/>
        <end position="180"/>
    </location>
</feature>
<feature type="transmembrane region" description="Helical" evidence="3">
    <location>
        <begin position="20"/>
        <end position="36"/>
    </location>
</feature>
<dbReference type="SUPFAM" id="SSF53098">
    <property type="entry name" value="Ribonuclease H-like"/>
    <property type="match status" value="1"/>
</dbReference>
<proteinExistence type="inferred from homology"/>
<dbReference type="InterPro" id="IPR050092">
    <property type="entry name" value="RNase_H"/>
</dbReference>
<dbReference type="STRING" id="28573.A0A0U1MCM0"/>
<evidence type="ECO:0000259" key="4">
    <source>
        <dbReference type="PROSITE" id="PS50879"/>
    </source>
</evidence>
<dbReference type="PANTHER" id="PTHR10642">
    <property type="entry name" value="RIBONUCLEASE H1"/>
    <property type="match status" value="1"/>
</dbReference>
<sequence>MRNTSPIIRNKPHYGRPVSVIMVMVMVMVARTTGLLCDKTVLAVGCGPVDPVLRVELYNKSSTVYAAELRGINLAFRIVLDIHSKTNTPEKCVVFTDNQAAIQAMANPKCPSGQYILAEAIRSLDKLRDQGWEVQIRWIPAHIGISGNEAADRAAKEAAGHNPDRRTNLEPQSEPESVQTLTATTKSIIRRTMENEWEQSWEKAKHGRELFKLGVRPGKGVLTTHIGTHRAISSVITQMRTTKIALRAYLHSIDKADTDQCQCGHGRQTVRHILLKCRNWAEERHRMWAGKHPCIDIKSILCSPTMAVQAAKMMIRTGLLGQFRAVPSTVLKYTT</sequence>
<dbReference type="Proteomes" id="UP000054383">
    <property type="component" value="Unassembled WGS sequence"/>
</dbReference>
<dbReference type="OMA" id="PKHPSGQ"/>
<feature type="compositionally biased region" description="Polar residues" evidence="2">
    <location>
        <begin position="169"/>
        <end position="180"/>
    </location>
</feature>
<dbReference type="AlphaFoldDB" id="A0A0U1MCM0"/>
<evidence type="ECO:0000256" key="1">
    <source>
        <dbReference type="ARBA" id="ARBA00005300"/>
    </source>
</evidence>
<dbReference type="InterPro" id="IPR012337">
    <property type="entry name" value="RNaseH-like_sf"/>
</dbReference>
<evidence type="ECO:0000313" key="5">
    <source>
        <dbReference type="EMBL" id="CRG92696.1"/>
    </source>
</evidence>
<protein>
    <recommendedName>
        <fullName evidence="4">RNase H type-1 domain-containing protein</fullName>
    </recommendedName>
</protein>
<accession>A0A0U1MCM0</accession>